<dbReference type="GO" id="GO:0005351">
    <property type="term" value="F:carbohydrate:proton symporter activity"/>
    <property type="evidence" value="ECO:0007669"/>
    <property type="project" value="TreeGrafter"/>
</dbReference>
<dbReference type="SUPFAM" id="SSF103473">
    <property type="entry name" value="MFS general substrate transporter"/>
    <property type="match status" value="1"/>
</dbReference>
<dbReference type="PANTHER" id="PTHR48022">
    <property type="entry name" value="PLASTIDIC GLUCOSE TRANSPORTER 4"/>
    <property type="match status" value="1"/>
</dbReference>
<dbReference type="Gene3D" id="1.20.1250.20">
    <property type="entry name" value="MFS general substrate transporter like domains"/>
    <property type="match status" value="2"/>
</dbReference>
<feature type="transmembrane region" description="Helical" evidence="5">
    <location>
        <begin position="133"/>
        <end position="150"/>
    </location>
</feature>
<keyword evidence="4 5" id="KW-0472">Membrane</keyword>
<feature type="transmembrane region" description="Helical" evidence="5">
    <location>
        <begin position="48"/>
        <end position="68"/>
    </location>
</feature>
<dbReference type="GO" id="GO:0016020">
    <property type="term" value="C:membrane"/>
    <property type="evidence" value="ECO:0007669"/>
    <property type="project" value="UniProtKB-SubCell"/>
</dbReference>
<dbReference type="InterPro" id="IPR005828">
    <property type="entry name" value="MFS_sugar_transport-like"/>
</dbReference>
<dbReference type="Pfam" id="PF00083">
    <property type="entry name" value="Sugar_tr"/>
    <property type="match status" value="1"/>
</dbReference>
<evidence type="ECO:0000256" key="4">
    <source>
        <dbReference type="ARBA" id="ARBA00023136"/>
    </source>
</evidence>
<evidence type="ECO:0000313" key="6">
    <source>
        <dbReference type="EMBL" id="KAF3002023.1"/>
    </source>
</evidence>
<dbReference type="OrthoDB" id="6612291at2759"/>
<evidence type="ECO:0000313" key="7">
    <source>
        <dbReference type="Proteomes" id="UP000801428"/>
    </source>
</evidence>
<keyword evidence="7" id="KW-1185">Reference proteome</keyword>
<evidence type="ECO:0000256" key="5">
    <source>
        <dbReference type="SAM" id="Phobius"/>
    </source>
</evidence>
<feature type="transmembrane region" description="Helical" evidence="5">
    <location>
        <begin position="394"/>
        <end position="411"/>
    </location>
</feature>
<dbReference type="PANTHER" id="PTHR48022:SF5">
    <property type="entry name" value="ALPHA-GLUCOSIDES PERMEASE MPH2-RELATED"/>
    <property type="match status" value="1"/>
</dbReference>
<keyword evidence="3 5" id="KW-1133">Transmembrane helix</keyword>
<gene>
    <name evidence="6" type="ORF">E8E13_008573</name>
</gene>
<dbReference type="AlphaFoldDB" id="A0A9P4TEK2"/>
<name>A0A9P4TEK2_CURKU</name>
<comment type="caution">
    <text evidence="6">The sequence shown here is derived from an EMBL/GenBank/DDBJ whole genome shotgun (WGS) entry which is preliminary data.</text>
</comment>
<feature type="transmembrane region" description="Helical" evidence="5">
    <location>
        <begin position="321"/>
        <end position="342"/>
    </location>
</feature>
<dbReference type="InterPro" id="IPR050360">
    <property type="entry name" value="MFS_Sugar_Transporters"/>
</dbReference>
<accession>A0A9P4TEK2</accession>
<feature type="transmembrane region" description="Helical" evidence="5">
    <location>
        <begin position="105"/>
        <end position="124"/>
    </location>
</feature>
<dbReference type="Proteomes" id="UP000801428">
    <property type="component" value="Unassembled WGS sequence"/>
</dbReference>
<dbReference type="EMBL" id="SWKU01000012">
    <property type="protein sequence ID" value="KAF3002023.1"/>
    <property type="molecule type" value="Genomic_DNA"/>
</dbReference>
<evidence type="ECO:0000256" key="1">
    <source>
        <dbReference type="ARBA" id="ARBA00004141"/>
    </source>
</evidence>
<dbReference type="InterPro" id="IPR036259">
    <property type="entry name" value="MFS_trans_sf"/>
</dbReference>
<keyword evidence="2 5" id="KW-0812">Transmembrane</keyword>
<sequence length="497" mass="55161">MSQLDDKTTVGHVAEKVDSIAMGNGAAEGTNSAIQNEHNMTVRQTLRYWKKAIVFSFVISLAVVMEGYDTSLMNKFFAFQPFRNRFGDQISPEGDKVVSARWQTIILNGTQVGCIIGLIINGYITEWIGYKKTMVVSMIVMIGAIFIPFFSTSLEMFLVGGGLFSTGVLTGLMKDTSQWGYRVPFALQWIWPIPIILGRVEDARLAIARLTTPSEGIEFDLDAHVEMMVVTDQFEKEVSAGSNYWHLFRGSDLHRTEVSAMAFITQALCGVPFMGFGTQFFRSVGLSQDDAFHLTVGQDCLGLVGCFIAWWIMTKVGRRKMYLSGLSAITLILFIVGFIGLAPKSNKGASLAGGIMIVLMLFCFQLSIGPICYTLAAEIPSSRLRVKTVALSRASYNSIVFVTNTIMPKMVGANDWNWGAKGGFFWAGIAILFLVWGFFRLPETKGLTYSELDLLFEHKVSPRRFTRENAEALKPALTDIAMQREKQTGAERVESRA</sequence>
<evidence type="ECO:0000256" key="2">
    <source>
        <dbReference type="ARBA" id="ARBA00022692"/>
    </source>
</evidence>
<proteinExistence type="predicted"/>
<feature type="transmembrane region" description="Helical" evidence="5">
    <location>
        <begin position="258"/>
        <end position="276"/>
    </location>
</feature>
<evidence type="ECO:0000256" key="3">
    <source>
        <dbReference type="ARBA" id="ARBA00022989"/>
    </source>
</evidence>
<feature type="transmembrane region" description="Helical" evidence="5">
    <location>
        <begin position="423"/>
        <end position="441"/>
    </location>
</feature>
<dbReference type="FunFam" id="1.20.1250.20:FF:000078">
    <property type="entry name" value="MFS maltose transporter, putative"/>
    <property type="match status" value="1"/>
</dbReference>
<comment type="subcellular location">
    <subcellularLocation>
        <location evidence="1">Membrane</location>
        <topology evidence="1">Multi-pass membrane protein</topology>
    </subcellularLocation>
</comment>
<organism evidence="6 7">
    <name type="scientific">Curvularia kusanoi</name>
    <name type="common">Cochliobolus kusanoi</name>
    <dbReference type="NCBI Taxonomy" id="90978"/>
    <lineage>
        <taxon>Eukaryota</taxon>
        <taxon>Fungi</taxon>
        <taxon>Dikarya</taxon>
        <taxon>Ascomycota</taxon>
        <taxon>Pezizomycotina</taxon>
        <taxon>Dothideomycetes</taxon>
        <taxon>Pleosporomycetidae</taxon>
        <taxon>Pleosporales</taxon>
        <taxon>Pleosporineae</taxon>
        <taxon>Pleosporaceae</taxon>
        <taxon>Curvularia</taxon>
    </lineage>
</organism>
<protein>
    <submittedName>
        <fullName evidence="6">Uncharacterized protein</fullName>
    </submittedName>
</protein>
<feature type="transmembrane region" description="Helical" evidence="5">
    <location>
        <begin position="348"/>
        <end position="373"/>
    </location>
</feature>
<reference evidence="6" key="1">
    <citation type="submission" date="2019-04" db="EMBL/GenBank/DDBJ databases">
        <title>Sequencing of skin fungus with MAO and IRED activity.</title>
        <authorList>
            <person name="Marsaioli A.J."/>
            <person name="Bonatto J.M.C."/>
            <person name="Reis Junior O."/>
        </authorList>
    </citation>
    <scope>NUCLEOTIDE SEQUENCE</scope>
    <source>
        <strain evidence="6">30M1</strain>
    </source>
</reference>
<feature type="transmembrane region" description="Helical" evidence="5">
    <location>
        <begin position="296"/>
        <end position="314"/>
    </location>
</feature>